<evidence type="ECO:0000313" key="21">
    <source>
        <dbReference type="Proteomes" id="UP000294963"/>
    </source>
</evidence>
<dbReference type="InterPro" id="IPR012910">
    <property type="entry name" value="Plug_dom"/>
</dbReference>
<evidence type="ECO:0000259" key="18">
    <source>
        <dbReference type="Pfam" id="PF00593"/>
    </source>
</evidence>
<evidence type="ECO:0000256" key="8">
    <source>
        <dbReference type="ARBA" id="ARBA00023004"/>
    </source>
</evidence>
<dbReference type="NCBIfam" id="TIGR01783">
    <property type="entry name" value="TonB-siderophor"/>
    <property type="match status" value="1"/>
</dbReference>
<reference evidence="20 21" key="1">
    <citation type="submission" date="2019-03" db="EMBL/GenBank/DDBJ databases">
        <title>Genomic analyses of the natural microbiome of Caenorhabditis elegans.</title>
        <authorList>
            <person name="Samuel B."/>
        </authorList>
    </citation>
    <scope>NUCLEOTIDE SEQUENCE [LARGE SCALE GENOMIC DNA]</scope>
    <source>
        <strain evidence="20 21">JUb89</strain>
    </source>
</reference>
<evidence type="ECO:0000256" key="4">
    <source>
        <dbReference type="ARBA" id="ARBA00022452"/>
    </source>
</evidence>
<keyword evidence="3 14" id="KW-0813">Transport</keyword>
<evidence type="ECO:0000256" key="10">
    <source>
        <dbReference type="ARBA" id="ARBA00023077"/>
    </source>
</evidence>
<comment type="similarity">
    <text evidence="2 14 16">Belongs to the TonB-dependent receptor family.</text>
</comment>
<dbReference type="GO" id="GO:0009279">
    <property type="term" value="C:cell outer membrane"/>
    <property type="evidence" value="ECO:0007669"/>
    <property type="project" value="UniProtKB-SubCell"/>
</dbReference>
<dbReference type="FunFam" id="2.170.130.10:FF:000010">
    <property type="entry name" value="Ferripyoverdine receptor"/>
    <property type="match status" value="1"/>
</dbReference>
<accession>A0A4R1XUP4</accession>
<evidence type="ECO:0000256" key="16">
    <source>
        <dbReference type="RuleBase" id="RU003357"/>
    </source>
</evidence>
<evidence type="ECO:0000256" key="14">
    <source>
        <dbReference type="PROSITE-ProRule" id="PRU01360"/>
    </source>
</evidence>
<feature type="chain" id="PRO_5020374469" evidence="17">
    <location>
        <begin position="30"/>
        <end position="743"/>
    </location>
</feature>
<evidence type="ECO:0000256" key="1">
    <source>
        <dbReference type="ARBA" id="ARBA00004571"/>
    </source>
</evidence>
<keyword evidence="13 14" id="KW-0998">Cell outer membrane</keyword>
<keyword evidence="10 16" id="KW-0798">TonB box</keyword>
<dbReference type="InterPro" id="IPR000531">
    <property type="entry name" value="Beta-barrel_TonB"/>
</dbReference>
<dbReference type="InterPro" id="IPR039426">
    <property type="entry name" value="TonB-dep_rcpt-like"/>
</dbReference>
<comment type="subcellular location">
    <subcellularLocation>
        <location evidence="1 14">Cell outer membrane</location>
        <topology evidence="1 14">Multi-pass membrane protein</topology>
    </subcellularLocation>
</comment>
<organism evidence="20 21">
    <name type="scientific">Acinetobacter calcoaceticus</name>
    <dbReference type="NCBI Taxonomy" id="471"/>
    <lineage>
        <taxon>Bacteria</taxon>
        <taxon>Pseudomonadati</taxon>
        <taxon>Pseudomonadota</taxon>
        <taxon>Gammaproteobacteria</taxon>
        <taxon>Moraxellales</taxon>
        <taxon>Moraxellaceae</taxon>
        <taxon>Acinetobacter</taxon>
        <taxon>Acinetobacter calcoaceticus/baumannii complex</taxon>
    </lineage>
</organism>
<feature type="domain" description="TonB-dependent receptor plug" evidence="19">
    <location>
        <begin position="74"/>
        <end position="165"/>
    </location>
</feature>
<dbReference type="GO" id="GO:0015891">
    <property type="term" value="P:siderophore transport"/>
    <property type="evidence" value="ECO:0007669"/>
    <property type="project" value="InterPro"/>
</dbReference>
<dbReference type="Pfam" id="PF00593">
    <property type="entry name" value="TonB_dep_Rec_b-barrel"/>
    <property type="match status" value="1"/>
</dbReference>
<keyword evidence="6 14" id="KW-0812">Transmembrane</keyword>
<dbReference type="InterPro" id="IPR010917">
    <property type="entry name" value="TonB_rcpt_CS"/>
</dbReference>
<dbReference type="Pfam" id="PF07715">
    <property type="entry name" value="Plug"/>
    <property type="match status" value="1"/>
</dbReference>
<protein>
    <submittedName>
        <fullName evidence="20">Outer membrane receptor for ferric coprogen and ferric-rhodotorulic acid</fullName>
    </submittedName>
</protein>
<dbReference type="EMBL" id="SLVJ01000010">
    <property type="protein sequence ID" value="TCM66982.1"/>
    <property type="molecule type" value="Genomic_DNA"/>
</dbReference>
<dbReference type="AlphaFoldDB" id="A0A4R1XUP4"/>
<dbReference type="PANTHER" id="PTHR32552">
    <property type="entry name" value="FERRICHROME IRON RECEPTOR-RELATED"/>
    <property type="match status" value="1"/>
</dbReference>
<evidence type="ECO:0000256" key="3">
    <source>
        <dbReference type="ARBA" id="ARBA00022448"/>
    </source>
</evidence>
<dbReference type="GO" id="GO:0015344">
    <property type="term" value="F:siderophore uptake transmembrane transporter activity"/>
    <property type="evidence" value="ECO:0007669"/>
    <property type="project" value="TreeGrafter"/>
</dbReference>
<dbReference type="OrthoDB" id="8663017at2"/>
<dbReference type="PROSITE" id="PS01156">
    <property type="entry name" value="TONB_DEPENDENT_REC_2"/>
    <property type="match status" value="1"/>
</dbReference>
<comment type="caution">
    <text evidence="20">The sequence shown here is derived from an EMBL/GenBank/DDBJ whole genome shotgun (WGS) entry which is preliminary data.</text>
</comment>
<keyword evidence="8" id="KW-0408">Iron</keyword>
<dbReference type="InterPro" id="IPR037066">
    <property type="entry name" value="Plug_dom_sf"/>
</dbReference>
<evidence type="ECO:0000256" key="7">
    <source>
        <dbReference type="ARBA" id="ARBA00022729"/>
    </source>
</evidence>
<dbReference type="Proteomes" id="UP000294963">
    <property type="component" value="Unassembled WGS sequence"/>
</dbReference>
<proteinExistence type="inferred from homology"/>
<dbReference type="InterPro" id="IPR010105">
    <property type="entry name" value="TonB_sidphr_rcpt"/>
</dbReference>
<keyword evidence="12 20" id="KW-0675">Receptor</keyword>
<gene>
    <name evidence="20" type="ORF">EC844_11023</name>
</gene>
<keyword evidence="5" id="KW-0410">Iron transport</keyword>
<dbReference type="PANTHER" id="PTHR32552:SF74">
    <property type="entry name" value="HYDROXAMATE SIDEROPHORE RECEPTOR FHUE"/>
    <property type="match status" value="1"/>
</dbReference>
<evidence type="ECO:0000256" key="15">
    <source>
        <dbReference type="PROSITE-ProRule" id="PRU10144"/>
    </source>
</evidence>
<evidence type="ECO:0000256" key="13">
    <source>
        <dbReference type="ARBA" id="ARBA00023237"/>
    </source>
</evidence>
<dbReference type="SUPFAM" id="SSF56935">
    <property type="entry name" value="Porins"/>
    <property type="match status" value="1"/>
</dbReference>
<keyword evidence="21" id="KW-1185">Reference proteome</keyword>
<dbReference type="Gene3D" id="2.170.130.10">
    <property type="entry name" value="TonB-dependent receptor, plug domain"/>
    <property type="match status" value="1"/>
</dbReference>
<sequence length="743" mass="81730">MNIHFRIKALSMAIQATLITGGATHIAWAADTASGDAVALPTITVTAQADDKTEGSGSFKANASKSSSKLNLTLKETPQSVSVITREQIEQRNLVNIDDVMAVTPGVTATKTDSERSSYYARGFRITNQQIDGMPTGDNSPRADSFFFDRVEVVKGASGLTGSTGDPSATINMIRKRPTKEFSGSVSSTYGRWDNTRVEVDVSIPLTEDGGVRSRIMAAHTDKESYMDFYKLKSTAAMAIIEADLTANTTASIGFQYQDNQPKGSTWGTVPYFNFDGSPANLPRNFSLTTDWSSIRQDDKTIFADIQHKFSNDWLVKAAVAQTTSNSDWSVAYGASGFPDPNTGGGLGIWTSISPYSEAKKLNIDLYATGPFNFLGRQHDLVLGYSGFKSESRSKGVTADIKYPSEIPNYHEWNGMLPKPTYQLNGDNEKNTTELYGVYSTVRLSLADPLKLILGGRYSLYDYKNEAWETKRGDTSADPRSFEKFTPYVGILYDLNDRYTAYASFTDMFTPSEERDRTGKFLDPQIGASTELGIKAEFFDDTLLATAALFWSTIKDVAVLDPTYMSDVTAGKIPQVGDLTEVYMSSGKGLKINGFEIEATGQIQDNWNMTAGYTYVNSVSSAIANPTTNIPQNQVKLFSSYTLPEGLWHGANKLTIGGGVNWQSEISQRWYNAPAHGYNGGTVVQKSYFLANAFANYKFSDELSASLNINNLFDEKYYLNVGFYNGVYWGEPRNVTLSVRAKF</sequence>
<evidence type="ECO:0000313" key="20">
    <source>
        <dbReference type="EMBL" id="TCM66982.1"/>
    </source>
</evidence>
<evidence type="ECO:0000256" key="9">
    <source>
        <dbReference type="ARBA" id="ARBA00023065"/>
    </source>
</evidence>
<feature type="domain" description="TonB-dependent receptor-like beta-barrel" evidence="18">
    <location>
        <begin position="256"/>
        <end position="712"/>
    </location>
</feature>
<keyword evidence="4 14" id="KW-1134">Transmembrane beta strand</keyword>
<keyword evidence="11 14" id="KW-0472">Membrane</keyword>
<feature type="short sequence motif" description="TonB C-terminal box" evidence="15">
    <location>
        <begin position="726"/>
        <end position="743"/>
    </location>
</feature>
<evidence type="ECO:0000256" key="17">
    <source>
        <dbReference type="SAM" id="SignalP"/>
    </source>
</evidence>
<evidence type="ECO:0000256" key="5">
    <source>
        <dbReference type="ARBA" id="ARBA00022496"/>
    </source>
</evidence>
<dbReference type="PROSITE" id="PS52016">
    <property type="entry name" value="TONB_DEPENDENT_REC_3"/>
    <property type="match status" value="1"/>
</dbReference>
<dbReference type="GO" id="GO:0038023">
    <property type="term" value="F:signaling receptor activity"/>
    <property type="evidence" value="ECO:0007669"/>
    <property type="project" value="InterPro"/>
</dbReference>
<dbReference type="InterPro" id="IPR036942">
    <property type="entry name" value="Beta-barrel_TonB_sf"/>
</dbReference>
<evidence type="ECO:0000256" key="2">
    <source>
        <dbReference type="ARBA" id="ARBA00009810"/>
    </source>
</evidence>
<name>A0A4R1XUP4_ACICA</name>
<evidence type="ECO:0000256" key="12">
    <source>
        <dbReference type="ARBA" id="ARBA00023170"/>
    </source>
</evidence>
<keyword evidence="7 17" id="KW-0732">Signal</keyword>
<evidence type="ECO:0000259" key="19">
    <source>
        <dbReference type="Pfam" id="PF07715"/>
    </source>
</evidence>
<evidence type="ECO:0000256" key="6">
    <source>
        <dbReference type="ARBA" id="ARBA00022692"/>
    </source>
</evidence>
<dbReference type="Gene3D" id="2.40.170.20">
    <property type="entry name" value="TonB-dependent receptor, beta-barrel domain"/>
    <property type="match status" value="1"/>
</dbReference>
<feature type="signal peptide" evidence="17">
    <location>
        <begin position="1"/>
        <end position="29"/>
    </location>
</feature>
<keyword evidence="9" id="KW-0406">Ion transport</keyword>
<dbReference type="CDD" id="cd01347">
    <property type="entry name" value="ligand_gated_channel"/>
    <property type="match status" value="1"/>
</dbReference>
<evidence type="ECO:0000256" key="11">
    <source>
        <dbReference type="ARBA" id="ARBA00023136"/>
    </source>
</evidence>